<keyword evidence="2" id="KW-1185">Reference proteome</keyword>
<gene>
    <name evidence="1" type="ORF">BD289DRAFT_223775</name>
</gene>
<dbReference type="Proteomes" id="UP000241462">
    <property type="component" value="Unassembled WGS sequence"/>
</dbReference>
<name>A0A2T3AAV9_9PEZI</name>
<dbReference type="EMBL" id="KZ678422">
    <property type="protein sequence ID" value="PSR89020.1"/>
    <property type="molecule type" value="Genomic_DNA"/>
</dbReference>
<evidence type="ECO:0000313" key="2">
    <source>
        <dbReference type="Proteomes" id="UP000241462"/>
    </source>
</evidence>
<protein>
    <submittedName>
        <fullName evidence="1">Uncharacterized protein</fullName>
    </submittedName>
</protein>
<proteinExistence type="predicted"/>
<dbReference type="AlphaFoldDB" id="A0A2T3AAV9"/>
<dbReference type="InParanoid" id="A0A2T3AAV9"/>
<evidence type="ECO:0000313" key="1">
    <source>
        <dbReference type="EMBL" id="PSR89020.1"/>
    </source>
</evidence>
<accession>A0A2T3AAV9</accession>
<organism evidence="1 2">
    <name type="scientific">Coniella lustricola</name>
    <dbReference type="NCBI Taxonomy" id="2025994"/>
    <lineage>
        <taxon>Eukaryota</taxon>
        <taxon>Fungi</taxon>
        <taxon>Dikarya</taxon>
        <taxon>Ascomycota</taxon>
        <taxon>Pezizomycotina</taxon>
        <taxon>Sordariomycetes</taxon>
        <taxon>Sordariomycetidae</taxon>
        <taxon>Diaporthales</taxon>
        <taxon>Schizoparmaceae</taxon>
        <taxon>Coniella</taxon>
    </lineage>
</organism>
<sequence length="214" mass="23801">MRVSSESRVWLSLRSFLELSGALCASNNRCGFSEQTALATWPPWPRKKQVESHRPFPCPRPFQALTDCQSGMIHGRGMAARSHPAGTYYAICDISSMFLHQGLIDLFPASANRCLKMLFGWDSHISSALSDGFLVLPLATAAAPPRHKPYACAFPSAVWPTRGHELLQDSYSEGEWVSKSGGKCSDSHFYTSICHRGCLHRAYFSPNHLDARLR</sequence>
<reference evidence="1 2" key="1">
    <citation type="journal article" date="2018" name="Mycol. Prog.">
        <title>Coniella lustricola, a new species from submerged detritus.</title>
        <authorList>
            <person name="Raudabaugh D.B."/>
            <person name="Iturriaga T."/>
            <person name="Carver A."/>
            <person name="Mondo S."/>
            <person name="Pangilinan J."/>
            <person name="Lipzen A."/>
            <person name="He G."/>
            <person name="Amirebrahimi M."/>
            <person name="Grigoriev I.V."/>
            <person name="Miller A.N."/>
        </authorList>
    </citation>
    <scope>NUCLEOTIDE SEQUENCE [LARGE SCALE GENOMIC DNA]</scope>
    <source>
        <strain evidence="1 2">B22-T-1</strain>
    </source>
</reference>